<reference evidence="2" key="1">
    <citation type="submission" date="2020-09" db="EMBL/GenBank/DDBJ databases">
        <title>Whole genome shotgun sequence of Streptomyces xanthophaeus NBRC 12829.</title>
        <authorList>
            <person name="Komaki H."/>
            <person name="Tamura T."/>
        </authorList>
    </citation>
    <scope>NUCLEOTIDE SEQUENCE</scope>
    <source>
        <strain evidence="2">NBRC 12829</strain>
    </source>
</reference>
<organism evidence="2 3">
    <name type="scientific">Streptomyces xanthophaeus</name>
    <dbReference type="NCBI Taxonomy" id="67385"/>
    <lineage>
        <taxon>Bacteria</taxon>
        <taxon>Bacillati</taxon>
        <taxon>Actinomycetota</taxon>
        <taxon>Actinomycetes</taxon>
        <taxon>Kitasatosporales</taxon>
        <taxon>Streptomycetaceae</taxon>
        <taxon>Streptomyces</taxon>
    </lineage>
</organism>
<proteinExistence type="predicted"/>
<sequence length="110" mass="11929">MAELVRFGRAWVVRATRWCRGVPPARARWTPVQGAPIPPLTVRRTAGGVVLPAGVCGFGHSDGLLMLRDTPATLRRTARRSRPTGSGRVAYDTHRVLQPSGRVPSTSVHP</sequence>
<name>A0A919GYP1_9ACTN</name>
<dbReference type="AlphaFoldDB" id="A0A919GYP1"/>
<accession>A0A919GYP1</accession>
<keyword evidence="3" id="KW-1185">Reference proteome</keyword>
<dbReference type="Proteomes" id="UP000600026">
    <property type="component" value="Unassembled WGS sequence"/>
</dbReference>
<gene>
    <name evidence="2" type="ORF">Sxan_24700</name>
</gene>
<feature type="region of interest" description="Disordered" evidence="1">
    <location>
        <begin position="74"/>
        <end position="110"/>
    </location>
</feature>
<dbReference type="EMBL" id="BNEE01000006">
    <property type="protein sequence ID" value="GHI85106.1"/>
    <property type="molecule type" value="Genomic_DNA"/>
</dbReference>
<protein>
    <submittedName>
        <fullName evidence="2">Uncharacterized protein</fullName>
    </submittedName>
</protein>
<evidence type="ECO:0000313" key="3">
    <source>
        <dbReference type="Proteomes" id="UP000600026"/>
    </source>
</evidence>
<evidence type="ECO:0000256" key="1">
    <source>
        <dbReference type="SAM" id="MobiDB-lite"/>
    </source>
</evidence>
<evidence type="ECO:0000313" key="2">
    <source>
        <dbReference type="EMBL" id="GHI85106.1"/>
    </source>
</evidence>
<comment type="caution">
    <text evidence="2">The sequence shown here is derived from an EMBL/GenBank/DDBJ whole genome shotgun (WGS) entry which is preliminary data.</text>
</comment>